<feature type="binding site" evidence="4">
    <location>
        <begin position="148"/>
        <end position="152"/>
    </location>
    <ligand>
        <name>S-adenosyl-L-methionine</name>
        <dbReference type="ChEBI" id="CHEBI:59789"/>
    </ligand>
</feature>
<feature type="domain" description="Methyltransferase" evidence="6">
    <location>
        <begin position="141"/>
        <end position="262"/>
    </location>
</feature>
<dbReference type="InterPro" id="IPR004556">
    <property type="entry name" value="HemK-like"/>
</dbReference>
<keyword evidence="1 4" id="KW-0489">Methyltransferase</keyword>
<evidence type="ECO:0000256" key="1">
    <source>
        <dbReference type="ARBA" id="ARBA00022603"/>
    </source>
</evidence>
<organism evidence="8">
    <name type="scientific">uncultured Thermomicrobiales bacterium</name>
    <dbReference type="NCBI Taxonomy" id="1645740"/>
    <lineage>
        <taxon>Bacteria</taxon>
        <taxon>Pseudomonadati</taxon>
        <taxon>Thermomicrobiota</taxon>
        <taxon>Thermomicrobia</taxon>
        <taxon>Thermomicrobiales</taxon>
        <taxon>environmental samples</taxon>
    </lineage>
</organism>
<comment type="function">
    <text evidence="4">Methylates the class 1 translation termination release factors RF1/PrfA and RF2/PrfB on the glutamine residue of the universally conserved GGQ motif.</text>
</comment>
<dbReference type="AlphaFoldDB" id="A0A6J4VFC2"/>
<evidence type="ECO:0000256" key="5">
    <source>
        <dbReference type="SAM" id="MobiDB-lite"/>
    </source>
</evidence>
<dbReference type="InterPro" id="IPR040758">
    <property type="entry name" value="PrmC_N"/>
</dbReference>
<evidence type="ECO:0000256" key="3">
    <source>
        <dbReference type="ARBA" id="ARBA00022691"/>
    </source>
</evidence>
<feature type="region of interest" description="Disordered" evidence="5">
    <location>
        <begin position="1"/>
        <end position="21"/>
    </location>
</feature>
<name>A0A6J4VFC2_9BACT</name>
<evidence type="ECO:0000313" key="8">
    <source>
        <dbReference type="EMBL" id="CAA9577761.1"/>
    </source>
</evidence>
<proteinExistence type="inferred from homology"/>
<gene>
    <name evidence="4" type="primary">prmC</name>
    <name evidence="8" type="ORF">AVDCRST_MAG18-2742</name>
</gene>
<dbReference type="Gene3D" id="3.40.50.150">
    <property type="entry name" value="Vaccinia Virus protein VP39"/>
    <property type="match status" value="1"/>
</dbReference>
<evidence type="ECO:0000256" key="4">
    <source>
        <dbReference type="HAMAP-Rule" id="MF_02126"/>
    </source>
</evidence>
<dbReference type="GO" id="GO:0032259">
    <property type="term" value="P:methylation"/>
    <property type="evidence" value="ECO:0007669"/>
    <property type="project" value="UniProtKB-KW"/>
</dbReference>
<dbReference type="HAMAP" id="MF_02126">
    <property type="entry name" value="RF_methyltr_PrmC"/>
    <property type="match status" value="1"/>
</dbReference>
<evidence type="ECO:0000259" key="7">
    <source>
        <dbReference type="Pfam" id="PF17827"/>
    </source>
</evidence>
<dbReference type="Pfam" id="PF13847">
    <property type="entry name" value="Methyltransf_31"/>
    <property type="match status" value="1"/>
</dbReference>
<dbReference type="InterPro" id="IPR050320">
    <property type="entry name" value="N5-glutamine_MTase"/>
</dbReference>
<feature type="binding site" evidence="4">
    <location>
        <position position="171"/>
    </location>
    <ligand>
        <name>S-adenosyl-L-methionine</name>
        <dbReference type="ChEBI" id="CHEBI:59789"/>
    </ligand>
</feature>
<accession>A0A6J4VFC2</accession>
<reference evidence="8" key="1">
    <citation type="submission" date="2020-02" db="EMBL/GenBank/DDBJ databases">
        <authorList>
            <person name="Meier V. D."/>
        </authorList>
    </citation>
    <scope>NUCLEOTIDE SEQUENCE</scope>
    <source>
        <strain evidence="8">AVDCRST_MAG18</strain>
    </source>
</reference>
<dbReference type="CDD" id="cd02440">
    <property type="entry name" value="AdoMet_MTases"/>
    <property type="match status" value="1"/>
</dbReference>
<evidence type="ECO:0000259" key="6">
    <source>
        <dbReference type="Pfam" id="PF13847"/>
    </source>
</evidence>
<evidence type="ECO:0000256" key="2">
    <source>
        <dbReference type="ARBA" id="ARBA00022679"/>
    </source>
</evidence>
<keyword evidence="3 4" id="KW-0949">S-adenosyl-L-methionine</keyword>
<dbReference type="EMBL" id="CADCWN010000211">
    <property type="protein sequence ID" value="CAA9577761.1"/>
    <property type="molecule type" value="Genomic_DNA"/>
</dbReference>
<dbReference type="InterPro" id="IPR019874">
    <property type="entry name" value="RF_methyltr_PrmC"/>
</dbReference>
<dbReference type="InterPro" id="IPR025714">
    <property type="entry name" value="Methyltranfer_dom"/>
</dbReference>
<comment type="catalytic activity">
    <reaction evidence="4">
        <text>L-glutaminyl-[peptide chain release factor] + S-adenosyl-L-methionine = N(5)-methyl-L-glutaminyl-[peptide chain release factor] + S-adenosyl-L-homocysteine + H(+)</text>
        <dbReference type="Rhea" id="RHEA:42896"/>
        <dbReference type="Rhea" id="RHEA-COMP:10271"/>
        <dbReference type="Rhea" id="RHEA-COMP:10272"/>
        <dbReference type="ChEBI" id="CHEBI:15378"/>
        <dbReference type="ChEBI" id="CHEBI:30011"/>
        <dbReference type="ChEBI" id="CHEBI:57856"/>
        <dbReference type="ChEBI" id="CHEBI:59789"/>
        <dbReference type="ChEBI" id="CHEBI:61891"/>
        <dbReference type="EC" id="2.1.1.297"/>
    </reaction>
</comment>
<keyword evidence="2 4" id="KW-0808">Transferase</keyword>
<dbReference type="PANTHER" id="PTHR18895">
    <property type="entry name" value="HEMK METHYLTRANSFERASE"/>
    <property type="match status" value="1"/>
</dbReference>
<dbReference type="EC" id="2.1.1.297" evidence="4"/>
<feature type="binding site" evidence="4">
    <location>
        <position position="213"/>
    </location>
    <ligand>
        <name>S-adenosyl-L-methionine</name>
        <dbReference type="ChEBI" id="CHEBI:59789"/>
    </ligand>
</feature>
<dbReference type="PANTHER" id="PTHR18895:SF74">
    <property type="entry name" value="MTRF1L RELEASE FACTOR GLUTAMINE METHYLTRANSFERASE"/>
    <property type="match status" value="1"/>
</dbReference>
<dbReference type="NCBIfam" id="TIGR00536">
    <property type="entry name" value="hemK_fam"/>
    <property type="match status" value="1"/>
</dbReference>
<comment type="similarity">
    <text evidence="4">Belongs to the protein N5-glutamine methyltransferase family. PrmC subfamily.</text>
</comment>
<dbReference type="SUPFAM" id="SSF53335">
    <property type="entry name" value="S-adenosyl-L-methionine-dependent methyltransferases"/>
    <property type="match status" value="1"/>
</dbReference>
<comment type="caution">
    <text evidence="4">Lacks conserved residue(s) required for the propagation of feature annotation.</text>
</comment>
<dbReference type="InterPro" id="IPR029063">
    <property type="entry name" value="SAM-dependent_MTases_sf"/>
</dbReference>
<dbReference type="Pfam" id="PF17827">
    <property type="entry name" value="PrmC_N"/>
    <property type="match status" value="1"/>
</dbReference>
<dbReference type="GO" id="GO:0102559">
    <property type="term" value="F:peptide chain release factor N(5)-glutamine methyltransferase activity"/>
    <property type="evidence" value="ECO:0007669"/>
    <property type="project" value="UniProtKB-EC"/>
</dbReference>
<feature type="domain" description="Release factor glutamine methyltransferase N-terminal" evidence="7">
    <location>
        <begin position="29"/>
        <end position="99"/>
    </location>
</feature>
<sequence>MSGDERARGGGARGPAPAPAPLPFGTARDALAWAVAALRDGVSESPRLDAEVLLRHLLDWDRAQLFARLNDPLPEAAASGYRPLIARRVAGEPVAYLVGEREFMGLSFVVGPGVLVPRPETEDLVEWLVARIRAESRWHGGPRIVDVGTGSGAIALSLASLLPAARVVGVDLSPLALRYARENRARLNLDRRVGLVRGDLLAPIGAADVIAANLPYLRPDQLHTGIADEPAEALFAGQDGLDLYRALLPQAARLLHSPGILVAEIDPSQTVAMRDLCRAAFPTSTVQVQRDLAGFDRFVSVVH</sequence>
<protein>
    <recommendedName>
        <fullName evidence="4">Release factor glutamine methyltransferase</fullName>
        <shortName evidence="4">RF MTase</shortName>
        <ecNumber evidence="4">2.1.1.297</ecNumber>
    </recommendedName>
    <alternativeName>
        <fullName evidence="4">N5-glutamine methyltransferase PrmC</fullName>
    </alternativeName>
    <alternativeName>
        <fullName evidence="4">Protein-(glutamine-N5) MTase PrmC</fullName>
    </alternativeName>
    <alternativeName>
        <fullName evidence="4">Protein-glutamine N-methyltransferase PrmC</fullName>
    </alternativeName>
</protein>
<dbReference type="Gene3D" id="1.10.8.10">
    <property type="entry name" value="DNA helicase RuvA subunit, C-terminal domain"/>
    <property type="match status" value="1"/>
</dbReference>
<dbReference type="NCBIfam" id="TIGR03534">
    <property type="entry name" value="RF_mod_PrmC"/>
    <property type="match status" value="1"/>
</dbReference>